<evidence type="ECO:0000313" key="2">
    <source>
        <dbReference type="Proteomes" id="UP000217507"/>
    </source>
</evidence>
<keyword evidence="1" id="KW-0614">Plasmid</keyword>
<sequence length="86" mass="9492">MTDPIAKGGRGHKAPYETTHVRIAEGIKPVVERLSAVYRQKFFGNTNPDSNGATELIERVEAALSPVVPTVENYQQVCVRYLASFT</sequence>
<proteinExistence type="predicted"/>
<accession>A0A1Z4KX00</accession>
<protein>
    <submittedName>
        <fullName evidence="1">Uncharacterized protein</fullName>
    </submittedName>
</protein>
<evidence type="ECO:0000313" key="1">
    <source>
        <dbReference type="EMBL" id="BAY73514.1"/>
    </source>
</evidence>
<reference evidence="1 2" key="1">
    <citation type="submission" date="2017-06" db="EMBL/GenBank/DDBJ databases">
        <title>Genome sequencing of cyanobaciteial culture collection at National Institute for Environmental Studies (NIES).</title>
        <authorList>
            <person name="Hirose Y."/>
            <person name="Shimura Y."/>
            <person name="Fujisawa T."/>
            <person name="Nakamura Y."/>
            <person name="Kawachi M."/>
        </authorList>
    </citation>
    <scope>NUCLEOTIDE SEQUENCE [LARGE SCALE GENOMIC DNA]</scope>
    <source>
        <strain evidence="1 2">NIES-23</strain>
        <plasmid evidence="2">Plasmid Plasmid4 dna</plasmid>
    </source>
</reference>
<geneLocation type="plasmid" evidence="1">
    <name>plasmid4</name>
</geneLocation>
<organism evidence="1 2">
    <name type="scientific">Trichormus variabilis NIES-23</name>
    <dbReference type="NCBI Taxonomy" id="1973479"/>
    <lineage>
        <taxon>Bacteria</taxon>
        <taxon>Bacillati</taxon>
        <taxon>Cyanobacteriota</taxon>
        <taxon>Cyanophyceae</taxon>
        <taxon>Nostocales</taxon>
        <taxon>Nostocaceae</taxon>
        <taxon>Trichormus</taxon>
    </lineage>
</organism>
<dbReference type="EMBL" id="AP018220">
    <property type="protein sequence ID" value="BAY73514.1"/>
    <property type="molecule type" value="Genomic_DNA"/>
</dbReference>
<gene>
    <name evidence="1" type="ORF">NIES23_63660</name>
</gene>
<dbReference type="Proteomes" id="UP000217507">
    <property type="component" value="Plasmid Plasmid4 dna"/>
</dbReference>
<dbReference type="AlphaFoldDB" id="A0A1Z4KX00"/>
<name>A0A1Z4KX00_ANAVA</name>